<dbReference type="EMBL" id="KZ998983">
    <property type="protein sequence ID" value="RKO85535.1"/>
    <property type="molecule type" value="Genomic_DNA"/>
</dbReference>
<reference evidence="2" key="1">
    <citation type="journal article" date="2018" name="Nat. Microbiol.">
        <title>Leveraging single-cell genomics to expand the fungal tree of life.</title>
        <authorList>
            <person name="Ahrendt S.R."/>
            <person name="Quandt C.A."/>
            <person name="Ciobanu D."/>
            <person name="Clum A."/>
            <person name="Salamov A."/>
            <person name="Andreopoulos B."/>
            <person name="Cheng J.F."/>
            <person name="Woyke T."/>
            <person name="Pelin A."/>
            <person name="Henrissat B."/>
            <person name="Reynolds N.K."/>
            <person name="Benny G.L."/>
            <person name="Smith M.E."/>
            <person name="James T.Y."/>
            <person name="Grigoriev I.V."/>
        </authorList>
    </citation>
    <scope>NUCLEOTIDE SEQUENCE [LARGE SCALE GENOMIC DNA]</scope>
</reference>
<dbReference type="AlphaFoldDB" id="A0A4P9W2E3"/>
<evidence type="ECO:0000313" key="1">
    <source>
        <dbReference type="EMBL" id="RKO85535.1"/>
    </source>
</evidence>
<accession>A0A4P9W2E3</accession>
<protein>
    <submittedName>
        <fullName evidence="1">Uncharacterized protein</fullName>
    </submittedName>
</protein>
<proteinExistence type="predicted"/>
<dbReference type="Proteomes" id="UP000269721">
    <property type="component" value="Unassembled WGS sequence"/>
</dbReference>
<organism evidence="1 2">
    <name type="scientific">Blyttiomyces helicus</name>
    <dbReference type="NCBI Taxonomy" id="388810"/>
    <lineage>
        <taxon>Eukaryota</taxon>
        <taxon>Fungi</taxon>
        <taxon>Fungi incertae sedis</taxon>
        <taxon>Chytridiomycota</taxon>
        <taxon>Chytridiomycota incertae sedis</taxon>
        <taxon>Chytridiomycetes</taxon>
        <taxon>Chytridiomycetes incertae sedis</taxon>
        <taxon>Blyttiomyces</taxon>
    </lineage>
</organism>
<feature type="non-terminal residue" evidence="1">
    <location>
        <position position="1"/>
    </location>
</feature>
<feature type="non-terminal residue" evidence="1">
    <location>
        <position position="50"/>
    </location>
</feature>
<gene>
    <name evidence="1" type="ORF">BDK51DRAFT_12267</name>
</gene>
<name>A0A4P9W2E3_9FUNG</name>
<evidence type="ECO:0000313" key="2">
    <source>
        <dbReference type="Proteomes" id="UP000269721"/>
    </source>
</evidence>
<sequence length="50" mass="5928">QLAKELLDEYVAAQRSAIIEERRLQKDAQLKQAEVARKRREAKENLYPFI</sequence>
<keyword evidence="2" id="KW-1185">Reference proteome</keyword>